<dbReference type="InterPro" id="IPR035906">
    <property type="entry name" value="MetI-like_sf"/>
</dbReference>
<proteinExistence type="inferred from homology"/>
<protein>
    <submittedName>
        <fullName evidence="9">Sugar ABC transporter permease</fullName>
    </submittedName>
</protein>
<evidence type="ECO:0000256" key="4">
    <source>
        <dbReference type="ARBA" id="ARBA00022692"/>
    </source>
</evidence>
<name>A0A4R5KQD1_9BACL</name>
<feature type="domain" description="ABC transmembrane type-1" evidence="8">
    <location>
        <begin position="130"/>
        <end position="361"/>
    </location>
</feature>
<dbReference type="InterPro" id="IPR000515">
    <property type="entry name" value="MetI-like"/>
</dbReference>
<evidence type="ECO:0000256" key="7">
    <source>
        <dbReference type="RuleBase" id="RU363032"/>
    </source>
</evidence>
<feature type="transmembrane region" description="Helical" evidence="7">
    <location>
        <begin position="344"/>
        <end position="364"/>
    </location>
</feature>
<dbReference type="PANTHER" id="PTHR43005">
    <property type="entry name" value="BLR7065 PROTEIN"/>
    <property type="match status" value="1"/>
</dbReference>
<evidence type="ECO:0000256" key="6">
    <source>
        <dbReference type="ARBA" id="ARBA00023136"/>
    </source>
</evidence>
<dbReference type="OrthoDB" id="9809527at2"/>
<dbReference type="Proteomes" id="UP000295636">
    <property type="component" value="Unassembled WGS sequence"/>
</dbReference>
<dbReference type="GO" id="GO:0005886">
    <property type="term" value="C:plasma membrane"/>
    <property type="evidence" value="ECO:0007669"/>
    <property type="project" value="UniProtKB-SubCell"/>
</dbReference>
<evidence type="ECO:0000313" key="9">
    <source>
        <dbReference type="EMBL" id="TDF97215.1"/>
    </source>
</evidence>
<dbReference type="EMBL" id="SMRT01000006">
    <property type="protein sequence ID" value="TDF97215.1"/>
    <property type="molecule type" value="Genomic_DNA"/>
</dbReference>
<keyword evidence="4 7" id="KW-0812">Transmembrane</keyword>
<comment type="similarity">
    <text evidence="7">Belongs to the binding-protein-dependent transport system permease family.</text>
</comment>
<comment type="subcellular location">
    <subcellularLocation>
        <location evidence="1 7">Cell membrane</location>
        <topology evidence="1 7">Multi-pass membrane protein</topology>
    </subcellularLocation>
</comment>
<evidence type="ECO:0000259" key="8">
    <source>
        <dbReference type="PROSITE" id="PS50928"/>
    </source>
</evidence>
<feature type="transmembrane region" description="Helical" evidence="7">
    <location>
        <begin position="70"/>
        <end position="94"/>
    </location>
</feature>
<dbReference type="GO" id="GO:0055085">
    <property type="term" value="P:transmembrane transport"/>
    <property type="evidence" value="ECO:0007669"/>
    <property type="project" value="InterPro"/>
</dbReference>
<dbReference type="CDD" id="cd06261">
    <property type="entry name" value="TM_PBP2"/>
    <property type="match status" value="1"/>
</dbReference>
<keyword evidence="10" id="KW-1185">Reference proteome</keyword>
<comment type="caution">
    <text evidence="9">The sequence shown here is derived from an EMBL/GenBank/DDBJ whole genome shotgun (WGS) entry which is preliminary data.</text>
</comment>
<dbReference type="Pfam" id="PF00528">
    <property type="entry name" value="BPD_transp_1"/>
    <property type="match status" value="1"/>
</dbReference>
<dbReference type="SUPFAM" id="SSF161098">
    <property type="entry name" value="MetI-like"/>
    <property type="match status" value="1"/>
</dbReference>
<feature type="transmembrane region" description="Helical" evidence="7">
    <location>
        <begin position="236"/>
        <end position="261"/>
    </location>
</feature>
<dbReference type="Gene3D" id="1.10.3720.10">
    <property type="entry name" value="MetI-like"/>
    <property type="match status" value="1"/>
</dbReference>
<organism evidence="9 10">
    <name type="scientific">Paenibacillus piri</name>
    <dbReference type="NCBI Taxonomy" id="2547395"/>
    <lineage>
        <taxon>Bacteria</taxon>
        <taxon>Bacillati</taxon>
        <taxon>Bacillota</taxon>
        <taxon>Bacilli</taxon>
        <taxon>Bacillales</taxon>
        <taxon>Paenibacillaceae</taxon>
        <taxon>Paenibacillus</taxon>
    </lineage>
</organism>
<evidence type="ECO:0000256" key="2">
    <source>
        <dbReference type="ARBA" id="ARBA00022448"/>
    </source>
</evidence>
<reference evidence="9 10" key="1">
    <citation type="submission" date="2019-03" db="EMBL/GenBank/DDBJ databases">
        <title>This is whole genome sequence of Paenibacillus sp MS74 strain.</title>
        <authorList>
            <person name="Trinh H.N."/>
        </authorList>
    </citation>
    <scope>NUCLEOTIDE SEQUENCE [LARGE SCALE GENOMIC DNA]</scope>
    <source>
        <strain evidence="9 10">MS74</strain>
    </source>
</reference>
<dbReference type="RefSeq" id="WP_133229567.1">
    <property type="nucleotide sequence ID" value="NZ_SMRT01000006.1"/>
</dbReference>
<feature type="transmembrane region" description="Helical" evidence="7">
    <location>
        <begin position="12"/>
        <end position="33"/>
    </location>
</feature>
<gene>
    <name evidence="9" type="ORF">E1757_15425</name>
</gene>
<feature type="transmembrane region" description="Helical" evidence="7">
    <location>
        <begin position="136"/>
        <end position="155"/>
    </location>
</feature>
<evidence type="ECO:0000313" key="10">
    <source>
        <dbReference type="Proteomes" id="UP000295636"/>
    </source>
</evidence>
<feature type="transmembrane region" description="Helical" evidence="7">
    <location>
        <begin position="282"/>
        <end position="304"/>
    </location>
</feature>
<keyword evidence="2 7" id="KW-0813">Transport</keyword>
<dbReference type="AlphaFoldDB" id="A0A4R5KQD1"/>
<feature type="transmembrane region" description="Helical" evidence="7">
    <location>
        <begin position="164"/>
        <end position="184"/>
    </location>
</feature>
<accession>A0A4R5KQD1</accession>
<dbReference type="PANTHER" id="PTHR43005:SF1">
    <property type="entry name" value="SPERMIDINE_PUTRESCINE TRANSPORT SYSTEM PERMEASE PROTEIN"/>
    <property type="match status" value="1"/>
</dbReference>
<evidence type="ECO:0000256" key="5">
    <source>
        <dbReference type="ARBA" id="ARBA00022989"/>
    </source>
</evidence>
<keyword evidence="5 7" id="KW-1133">Transmembrane helix</keyword>
<evidence type="ECO:0000256" key="1">
    <source>
        <dbReference type="ARBA" id="ARBA00004651"/>
    </source>
</evidence>
<keyword evidence="6 7" id="KW-0472">Membrane</keyword>
<feature type="transmembrane region" description="Helical" evidence="7">
    <location>
        <begin position="45"/>
        <end position="63"/>
    </location>
</feature>
<evidence type="ECO:0000256" key="3">
    <source>
        <dbReference type="ARBA" id="ARBA00022475"/>
    </source>
</evidence>
<dbReference type="PROSITE" id="PS50928">
    <property type="entry name" value="ABC_TM1"/>
    <property type="match status" value="1"/>
</dbReference>
<sequence>MQVETKKSSFLLQWTPANLFLWLSVLGIVANVFTLKSGADPAAKFGIIGMTIVFIFLWALFFFGDKNIRYTLIVPGFIILFCVTSIPAVFLLYLSVFNVSLLNFKGDWSFVGLANYVYFFTKDKLFYAAIIRTVEYMVIVLGLQIVIGMCLALLLQREFRGRSFVSTVLVIPVMTCPIVIAMLWKYMYSSYNGFINLVLARFGIPEVPWLTNQPLPFVSDIPVLGDFLVTHLNANIGFVSAIIVNIWQWTPFVYLMFLAGLSALPREPYEAAKVDGANSWKTFWHITFPMLKPVIGVVFLIRIIDLMKVYDQIWALFGDSVTMRTLNIHIFSVGLTGQDYSKGAALSIIVLVFIIMVSLVFSGIGKWVSKRGA</sequence>
<keyword evidence="3" id="KW-1003">Cell membrane</keyword>